<evidence type="ECO:0000313" key="2">
    <source>
        <dbReference type="Proteomes" id="UP000822476"/>
    </source>
</evidence>
<dbReference type="AlphaFoldDB" id="A0A8S9YSR0"/>
<dbReference type="EMBL" id="JTDE01002169">
    <property type="protein sequence ID" value="KAF7257752.1"/>
    <property type="molecule type" value="Genomic_DNA"/>
</dbReference>
<gene>
    <name evidence="1" type="ORF">EG68_05416</name>
</gene>
<keyword evidence="2" id="KW-1185">Reference proteome</keyword>
<sequence>MEYFCFLLKVHCSCESGSTSMISLDFDQSEVVCTTCFDLLFTRSKMGRESKCIGIRTCCNPYFGRTLSPGVSILPQSWSESVTDDPGRNSRLACYTADTPNSLFKGHDVMSQCFIDIVGQFLLKLLNKMLRG</sequence>
<proteinExistence type="predicted"/>
<reference evidence="1" key="1">
    <citation type="submission" date="2019-07" db="EMBL/GenBank/DDBJ databases">
        <title>Annotation for the trematode Paragonimus miyazaki's.</title>
        <authorList>
            <person name="Choi Y.-J."/>
        </authorList>
    </citation>
    <scope>NUCLEOTIDE SEQUENCE</scope>
    <source>
        <strain evidence="1">Japan</strain>
    </source>
</reference>
<dbReference type="Proteomes" id="UP000822476">
    <property type="component" value="Unassembled WGS sequence"/>
</dbReference>
<evidence type="ECO:0000313" key="1">
    <source>
        <dbReference type="EMBL" id="KAF7257752.1"/>
    </source>
</evidence>
<accession>A0A8S9YSR0</accession>
<comment type="caution">
    <text evidence="1">The sequence shown here is derived from an EMBL/GenBank/DDBJ whole genome shotgun (WGS) entry which is preliminary data.</text>
</comment>
<organism evidence="1 2">
    <name type="scientific">Paragonimus skrjabini miyazakii</name>
    <dbReference type="NCBI Taxonomy" id="59628"/>
    <lineage>
        <taxon>Eukaryota</taxon>
        <taxon>Metazoa</taxon>
        <taxon>Spiralia</taxon>
        <taxon>Lophotrochozoa</taxon>
        <taxon>Platyhelminthes</taxon>
        <taxon>Trematoda</taxon>
        <taxon>Digenea</taxon>
        <taxon>Plagiorchiida</taxon>
        <taxon>Troglotremata</taxon>
        <taxon>Troglotrematidae</taxon>
        <taxon>Paragonimus</taxon>
    </lineage>
</organism>
<protein>
    <submittedName>
        <fullName evidence="1">Uncharacterized protein</fullName>
    </submittedName>
</protein>
<name>A0A8S9YSR0_9TREM</name>